<reference evidence="1 2" key="1">
    <citation type="submission" date="2010-12" db="EMBL/GenBank/DDBJ databases">
        <title>The Genome Sequence of Coprobacillus sp. strain 29_1.</title>
        <authorList>
            <consortium name="The Broad Institute Genome Sequencing Platform"/>
            <person name="Earl A."/>
            <person name="Ward D."/>
            <person name="Feldgarden M."/>
            <person name="Gevers D."/>
            <person name="Daigneault M."/>
            <person name="Sibley C.D."/>
            <person name="White A."/>
            <person name="Strauss J."/>
            <person name="Allen-Vercoe E."/>
            <person name="Young S.K."/>
            <person name="Zeng Q."/>
            <person name="Gargeya S."/>
            <person name="Fitzgerald M."/>
            <person name="Haas B."/>
            <person name="Abouelleil A."/>
            <person name="Alvarado L."/>
            <person name="Arachchi H.M."/>
            <person name="Berlin A."/>
            <person name="Brown A."/>
            <person name="Chapman S.B."/>
            <person name="Chen Z."/>
            <person name="Dunbar C."/>
            <person name="Freedman E."/>
            <person name="Gearin G."/>
            <person name="Gellesch M."/>
            <person name="Goldberg J."/>
            <person name="Griggs A."/>
            <person name="Gujja S."/>
            <person name="Heilman E."/>
            <person name="Heiman D."/>
            <person name="Howarth C."/>
            <person name="Larson L."/>
            <person name="Lui A."/>
            <person name="MacDonald P.J.P."/>
            <person name="Mehta T."/>
            <person name="Montmayeur A."/>
            <person name="Murphy C."/>
            <person name="Neiman D."/>
            <person name="Pearson M."/>
            <person name="Priest M."/>
            <person name="Roberts A."/>
            <person name="Saif S."/>
            <person name="Shea T."/>
            <person name="Shenoy N."/>
            <person name="Sisk P."/>
            <person name="Stolte C."/>
            <person name="Sykes S."/>
            <person name="White J."/>
            <person name="Yandava C."/>
            <person name="Nusbaum C."/>
            <person name="Birren B."/>
        </authorList>
    </citation>
    <scope>NUCLEOTIDE SEQUENCE [LARGE SCALE GENOMIC DNA]</scope>
    <source>
        <strain evidence="1 2">29_1</strain>
    </source>
</reference>
<name>E7GEX4_9FIRM</name>
<evidence type="ECO:0000313" key="2">
    <source>
        <dbReference type="Proteomes" id="UP000003157"/>
    </source>
</evidence>
<dbReference type="AlphaFoldDB" id="E7GEX4"/>
<accession>E7GEX4</accession>
<dbReference type="Proteomes" id="UP000003157">
    <property type="component" value="Unassembled WGS sequence"/>
</dbReference>
<gene>
    <name evidence="1" type="ORF">HMPREF9488_03266</name>
</gene>
<protein>
    <submittedName>
        <fullName evidence="1">Uncharacterized protein</fullName>
    </submittedName>
</protein>
<dbReference type="HOGENOM" id="CLU_2435792_0_0_9"/>
<organism evidence="1 2">
    <name type="scientific">Coprobacillus cateniformis</name>
    <dbReference type="NCBI Taxonomy" id="100884"/>
    <lineage>
        <taxon>Bacteria</taxon>
        <taxon>Bacillati</taxon>
        <taxon>Bacillota</taxon>
        <taxon>Erysipelotrichia</taxon>
        <taxon>Erysipelotrichales</taxon>
        <taxon>Coprobacillaceae</taxon>
        <taxon>Coprobacillus</taxon>
    </lineage>
</organism>
<keyword evidence="2" id="KW-1185">Reference proteome</keyword>
<evidence type="ECO:0000313" key="1">
    <source>
        <dbReference type="EMBL" id="EFW03575.1"/>
    </source>
</evidence>
<dbReference type="RefSeq" id="WP_008790348.1">
    <property type="nucleotide sequence ID" value="NZ_AKCB01000004.1"/>
</dbReference>
<dbReference type="GeneID" id="78231471"/>
<sequence length="90" mass="10709">MSYYKKISSFTKKELLKEAKRNMEKLDSLKVSYKRGENYQQLKKNAHIKNLDIEDMNGDQLYLLCVQLDTLICNKKISSDKRKILDFMIK</sequence>
<proteinExistence type="predicted"/>
<dbReference type="STRING" id="100884.GCA_000269565_03724"/>
<dbReference type="EMBL" id="ADKX01000046">
    <property type="protein sequence ID" value="EFW03575.1"/>
    <property type="molecule type" value="Genomic_DNA"/>
</dbReference>
<comment type="caution">
    <text evidence="1">The sequence shown here is derived from an EMBL/GenBank/DDBJ whole genome shotgun (WGS) entry which is preliminary data.</text>
</comment>